<protein>
    <submittedName>
        <fullName evidence="3">VOC family protein</fullName>
    </submittedName>
</protein>
<feature type="domain" description="VOC" evidence="2">
    <location>
        <begin position="4"/>
        <end position="120"/>
    </location>
</feature>
<organism evidence="3 4">
    <name type="scientific">Pseudonocardia aurantiaca</name>
    <dbReference type="NCBI Taxonomy" id="75290"/>
    <lineage>
        <taxon>Bacteria</taxon>
        <taxon>Bacillati</taxon>
        <taxon>Actinomycetota</taxon>
        <taxon>Actinomycetes</taxon>
        <taxon>Pseudonocardiales</taxon>
        <taxon>Pseudonocardiaceae</taxon>
        <taxon>Pseudonocardia</taxon>
    </lineage>
</organism>
<dbReference type="Gene3D" id="3.10.180.10">
    <property type="entry name" value="2,3-Dihydroxybiphenyl 1,2-Dioxygenase, domain 1"/>
    <property type="match status" value="1"/>
</dbReference>
<dbReference type="PROSITE" id="PS51819">
    <property type="entry name" value="VOC"/>
    <property type="match status" value="1"/>
</dbReference>
<comment type="caution">
    <text evidence="3">The sequence shown here is derived from an EMBL/GenBank/DDBJ whole genome shotgun (WGS) entry which is preliminary data.</text>
</comment>
<evidence type="ECO:0000256" key="1">
    <source>
        <dbReference type="SAM" id="MobiDB-lite"/>
    </source>
</evidence>
<feature type="region of interest" description="Disordered" evidence="1">
    <location>
        <begin position="84"/>
        <end position="127"/>
    </location>
</feature>
<dbReference type="SUPFAM" id="SSF54593">
    <property type="entry name" value="Glyoxalase/Bleomycin resistance protein/Dihydroxybiphenyl dioxygenase"/>
    <property type="match status" value="1"/>
</dbReference>
<proteinExistence type="predicted"/>
<dbReference type="CDD" id="cd08351">
    <property type="entry name" value="ChaP_like"/>
    <property type="match status" value="1"/>
</dbReference>
<evidence type="ECO:0000313" key="3">
    <source>
        <dbReference type="EMBL" id="MFD1529309.1"/>
    </source>
</evidence>
<keyword evidence="4" id="KW-1185">Reference proteome</keyword>
<dbReference type="EMBL" id="JBHUCP010000004">
    <property type="protein sequence ID" value="MFD1529309.1"/>
    <property type="molecule type" value="Genomic_DNA"/>
</dbReference>
<dbReference type="RefSeq" id="WP_343975573.1">
    <property type="nucleotide sequence ID" value="NZ_BAAAJG010000008.1"/>
</dbReference>
<evidence type="ECO:0000259" key="2">
    <source>
        <dbReference type="PROSITE" id="PS51819"/>
    </source>
</evidence>
<gene>
    <name evidence="3" type="ORF">ACFSCY_07625</name>
</gene>
<sequence>MGIELNHTIVNSHDKQAGARFVADVLGLPSPTSFGPFAVVELQNGVSLDFMDVDGEVGVQHYAFLISEDEFDVVSARLRERGVPTYADPGHQKPGSNTHDGGRGLYFDSPEGHNLEVITRPYGSGGQ</sequence>
<dbReference type="Proteomes" id="UP001597145">
    <property type="component" value="Unassembled WGS sequence"/>
</dbReference>
<dbReference type="InterPro" id="IPR029068">
    <property type="entry name" value="Glyas_Bleomycin-R_OHBP_Dase"/>
</dbReference>
<dbReference type="InterPro" id="IPR037523">
    <property type="entry name" value="VOC_core"/>
</dbReference>
<evidence type="ECO:0000313" key="4">
    <source>
        <dbReference type="Proteomes" id="UP001597145"/>
    </source>
</evidence>
<name>A0ABW4FGE2_9PSEU</name>
<reference evidence="4" key="1">
    <citation type="journal article" date="2019" name="Int. J. Syst. Evol. Microbiol.">
        <title>The Global Catalogue of Microorganisms (GCM) 10K type strain sequencing project: providing services to taxonomists for standard genome sequencing and annotation.</title>
        <authorList>
            <consortium name="The Broad Institute Genomics Platform"/>
            <consortium name="The Broad Institute Genome Sequencing Center for Infectious Disease"/>
            <person name="Wu L."/>
            <person name="Ma J."/>
        </authorList>
    </citation>
    <scope>NUCLEOTIDE SEQUENCE [LARGE SCALE GENOMIC DNA]</scope>
    <source>
        <strain evidence="4">JCM 12165</strain>
    </source>
</reference>
<accession>A0ABW4FGE2</accession>